<dbReference type="SUPFAM" id="SSF69786">
    <property type="entry name" value="YggU-like"/>
    <property type="match status" value="1"/>
</dbReference>
<evidence type="ECO:0000256" key="1">
    <source>
        <dbReference type="ARBA" id="ARBA00010364"/>
    </source>
</evidence>
<dbReference type="Gene3D" id="3.30.1200.10">
    <property type="entry name" value="YggU-like"/>
    <property type="match status" value="1"/>
</dbReference>
<evidence type="ECO:0000313" key="3">
    <source>
        <dbReference type="EMBL" id="KKS42972.1"/>
    </source>
</evidence>
<dbReference type="NCBIfam" id="TIGR00251">
    <property type="entry name" value="DUF167 family protein"/>
    <property type="match status" value="1"/>
</dbReference>
<dbReference type="InterPro" id="IPR003746">
    <property type="entry name" value="DUF167"/>
</dbReference>
<protein>
    <recommendedName>
        <fullName evidence="2">UPF0235 protein UV02_C0005G0003</fullName>
    </recommendedName>
</protein>
<gene>
    <name evidence="3" type="ORF">UV02_C0005G0003</name>
</gene>
<dbReference type="AlphaFoldDB" id="A0A0G0Z2H7"/>
<accession>A0A0G0Z2H7</accession>
<organism evidence="3 4">
    <name type="scientific">Candidatus Kuenenbacteria bacterium GW2011_GWA2_42_15</name>
    <dbReference type="NCBI Taxonomy" id="1618677"/>
    <lineage>
        <taxon>Bacteria</taxon>
        <taxon>Candidatus Kueneniibacteriota</taxon>
    </lineage>
</organism>
<dbReference type="HAMAP" id="MF_00634">
    <property type="entry name" value="UPF0235"/>
    <property type="match status" value="1"/>
</dbReference>
<dbReference type="GO" id="GO:0005737">
    <property type="term" value="C:cytoplasm"/>
    <property type="evidence" value="ECO:0007669"/>
    <property type="project" value="TreeGrafter"/>
</dbReference>
<proteinExistence type="inferred from homology"/>
<dbReference type="SMART" id="SM01152">
    <property type="entry name" value="DUF167"/>
    <property type="match status" value="1"/>
</dbReference>
<dbReference type="Proteomes" id="UP000034516">
    <property type="component" value="Unassembled WGS sequence"/>
</dbReference>
<name>A0A0G0Z2H7_9BACT</name>
<dbReference type="Pfam" id="PF02594">
    <property type="entry name" value="DUF167"/>
    <property type="match status" value="1"/>
</dbReference>
<dbReference type="EMBL" id="LCCW01000005">
    <property type="protein sequence ID" value="KKS42972.1"/>
    <property type="molecule type" value="Genomic_DNA"/>
</dbReference>
<reference evidence="3 4" key="1">
    <citation type="journal article" date="2015" name="Nature">
        <title>rRNA introns, odd ribosomes, and small enigmatic genomes across a large radiation of phyla.</title>
        <authorList>
            <person name="Brown C.T."/>
            <person name="Hug L.A."/>
            <person name="Thomas B.C."/>
            <person name="Sharon I."/>
            <person name="Castelle C.J."/>
            <person name="Singh A."/>
            <person name="Wilkins M.J."/>
            <person name="Williams K.H."/>
            <person name="Banfield J.F."/>
        </authorList>
    </citation>
    <scope>NUCLEOTIDE SEQUENCE [LARGE SCALE GENOMIC DNA]</scope>
</reference>
<dbReference type="PANTHER" id="PTHR13420">
    <property type="entry name" value="UPF0235 PROTEIN C15ORF40"/>
    <property type="match status" value="1"/>
</dbReference>
<sequence length="72" mass="7917">MIIKAKVTPKAKVNKVTQLDDTHFEIHTMAAPDKGKANDAMIKLLAKHLGLSPSSFNIIKGATSRHKLVRIK</sequence>
<dbReference type="InterPro" id="IPR036591">
    <property type="entry name" value="YggU-like_sf"/>
</dbReference>
<dbReference type="PANTHER" id="PTHR13420:SF7">
    <property type="entry name" value="UPF0235 PROTEIN C15ORF40"/>
    <property type="match status" value="1"/>
</dbReference>
<evidence type="ECO:0000256" key="2">
    <source>
        <dbReference type="HAMAP-Rule" id="MF_00634"/>
    </source>
</evidence>
<evidence type="ECO:0000313" key="4">
    <source>
        <dbReference type="Proteomes" id="UP000034516"/>
    </source>
</evidence>
<comment type="caution">
    <text evidence="3">The sequence shown here is derived from an EMBL/GenBank/DDBJ whole genome shotgun (WGS) entry which is preliminary data.</text>
</comment>
<comment type="similarity">
    <text evidence="1 2">Belongs to the UPF0235 family.</text>
</comment>